<keyword evidence="3" id="KW-1185">Reference proteome</keyword>
<feature type="region of interest" description="Disordered" evidence="1">
    <location>
        <begin position="48"/>
        <end position="82"/>
    </location>
</feature>
<feature type="compositionally biased region" description="Basic residues" evidence="1">
    <location>
        <begin position="52"/>
        <end position="63"/>
    </location>
</feature>
<proteinExistence type="predicted"/>
<dbReference type="Proteomes" id="UP000249056">
    <property type="component" value="Unassembled WGS sequence"/>
</dbReference>
<name>A0A395IYC7_9HELO</name>
<reference evidence="2 3" key="1">
    <citation type="submission" date="2018-06" db="EMBL/GenBank/DDBJ databases">
        <title>Genome Sequence of the Brown Rot Fungal Pathogen Monilinia fructigena.</title>
        <authorList>
            <person name="Landi L."/>
            <person name="De Miccolis Angelini R.M."/>
            <person name="Pollastro S."/>
            <person name="Abate D."/>
            <person name="Faretra F."/>
            <person name="Romanazzi G."/>
        </authorList>
    </citation>
    <scope>NUCLEOTIDE SEQUENCE [LARGE SCALE GENOMIC DNA]</scope>
    <source>
        <strain evidence="2 3">Mfrg269</strain>
    </source>
</reference>
<dbReference type="OrthoDB" id="37886at2759"/>
<protein>
    <submittedName>
        <fullName evidence="2">Uncharacterized protein</fullName>
    </submittedName>
</protein>
<feature type="compositionally biased region" description="Basic and acidic residues" evidence="1">
    <location>
        <begin position="64"/>
        <end position="77"/>
    </location>
</feature>
<feature type="compositionally biased region" description="Basic residues" evidence="1">
    <location>
        <begin position="1"/>
        <end position="10"/>
    </location>
</feature>
<gene>
    <name evidence="2" type="ORF">DID88_001366</name>
</gene>
<evidence type="ECO:0000313" key="3">
    <source>
        <dbReference type="Proteomes" id="UP000249056"/>
    </source>
</evidence>
<sequence>MSSNPLKRKSSSSESPKNNTSSSPAAHRPHIVVQIPFYAEAASAAFSERQSNSHHRISSGHHRSPPDLKKIEEESRSSKRSLTACVNRGDQLILREQWRNFLFTNSDDQHIAFVLRAGLKNANPSSLARIFKDSGVMKETLVEAISSKQPVVAKVLRSASANQISDLVPSKILDQALAERLKSVPAKTLIRWLAEADRLGYSLDDILDETDETVIPKIPSRHKVMMMLIQR</sequence>
<accession>A0A395IYC7</accession>
<dbReference type="EMBL" id="QKRW01000011">
    <property type="protein sequence ID" value="RAL65260.1"/>
    <property type="molecule type" value="Genomic_DNA"/>
</dbReference>
<feature type="region of interest" description="Disordered" evidence="1">
    <location>
        <begin position="1"/>
        <end position="29"/>
    </location>
</feature>
<evidence type="ECO:0000256" key="1">
    <source>
        <dbReference type="SAM" id="MobiDB-lite"/>
    </source>
</evidence>
<feature type="compositionally biased region" description="Low complexity" evidence="1">
    <location>
        <begin position="12"/>
        <end position="24"/>
    </location>
</feature>
<dbReference type="AlphaFoldDB" id="A0A395IYC7"/>
<evidence type="ECO:0000313" key="2">
    <source>
        <dbReference type="EMBL" id="RAL65260.1"/>
    </source>
</evidence>
<organism evidence="2 3">
    <name type="scientific">Monilinia fructigena</name>
    <dbReference type="NCBI Taxonomy" id="38457"/>
    <lineage>
        <taxon>Eukaryota</taxon>
        <taxon>Fungi</taxon>
        <taxon>Dikarya</taxon>
        <taxon>Ascomycota</taxon>
        <taxon>Pezizomycotina</taxon>
        <taxon>Leotiomycetes</taxon>
        <taxon>Helotiales</taxon>
        <taxon>Sclerotiniaceae</taxon>
        <taxon>Monilinia</taxon>
    </lineage>
</organism>
<comment type="caution">
    <text evidence="2">The sequence shown here is derived from an EMBL/GenBank/DDBJ whole genome shotgun (WGS) entry which is preliminary data.</text>
</comment>